<evidence type="ECO:0000256" key="7">
    <source>
        <dbReference type="ARBA" id="ARBA00022989"/>
    </source>
</evidence>
<dbReference type="PROSITE" id="PS50022">
    <property type="entry name" value="FA58C_3"/>
    <property type="match status" value="1"/>
</dbReference>
<dbReference type="PANTHER" id="PTHR46806">
    <property type="entry name" value="F5/8 TYPE C DOMAIN-CONTAINING PROTEIN"/>
    <property type="match status" value="1"/>
</dbReference>
<evidence type="ECO:0008006" key="15">
    <source>
        <dbReference type="Google" id="ProtNLM"/>
    </source>
</evidence>
<keyword evidence="7" id="KW-1133">Transmembrane helix</keyword>
<evidence type="ECO:0000256" key="2">
    <source>
        <dbReference type="ARBA" id="ARBA00004479"/>
    </source>
</evidence>
<sequence length="273" mass="31141">MAAEEIPDWQISATSTMDPHIVHPTNGRLNHRFGWCANPDDELKSLQVDLGNLTTITGLVTQGLSQASEFVYIKKFLLSFSNDNLTWWNEEEPVGVTKIYECYDCNVEDFNNDFKITYNLLKPIKARFLKFSIIDFEESPCVRIEILGCRGEVSCGSNYNSPIGTITSPNHPYYYGQDKSCRWTISPPSNETHVFLKFYLVELAQKEAEQLAGNCSDSLTIESGNGLMTIRSKEKKKFPRYIVSNGTLQIKLQSCFRSTITRRRGFYANYSFV</sequence>
<evidence type="ECO:0000256" key="4">
    <source>
        <dbReference type="ARBA" id="ARBA00022525"/>
    </source>
</evidence>
<dbReference type="InterPro" id="IPR000421">
    <property type="entry name" value="FA58C"/>
</dbReference>
<dbReference type="EnsemblMetazoa" id="SMAR014399-RA">
    <property type="protein sequence ID" value="SMAR014399-PA"/>
    <property type="gene ID" value="SMAR014399"/>
</dbReference>
<dbReference type="STRING" id="126957.T1JKL9"/>
<dbReference type="InterPro" id="IPR035914">
    <property type="entry name" value="Sperma_CUB_dom_sf"/>
</dbReference>
<dbReference type="PROSITE" id="PS01180">
    <property type="entry name" value="CUB"/>
    <property type="match status" value="1"/>
</dbReference>
<keyword evidence="5" id="KW-0812">Transmembrane</keyword>
<protein>
    <recommendedName>
        <fullName evidence="15">CUB domain-containing protein</fullName>
    </recommendedName>
</protein>
<evidence type="ECO:0000259" key="12">
    <source>
        <dbReference type="PROSITE" id="PS50022"/>
    </source>
</evidence>
<keyword evidence="6" id="KW-0130">Cell adhesion</keyword>
<evidence type="ECO:0000256" key="8">
    <source>
        <dbReference type="ARBA" id="ARBA00023136"/>
    </source>
</evidence>
<dbReference type="Pfam" id="PF00431">
    <property type="entry name" value="CUB"/>
    <property type="match status" value="1"/>
</dbReference>
<keyword evidence="14" id="KW-1185">Reference proteome</keyword>
<reference evidence="13" key="2">
    <citation type="submission" date="2015-02" db="UniProtKB">
        <authorList>
            <consortium name="EnsemblMetazoa"/>
        </authorList>
    </citation>
    <scope>IDENTIFICATION</scope>
</reference>
<organism evidence="13 14">
    <name type="scientific">Strigamia maritima</name>
    <name type="common">European centipede</name>
    <name type="synonym">Geophilus maritimus</name>
    <dbReference type="NCBI Taxonomy" id="126957"/>
    <lineage>
        <taxon>Eukaryota</taxon>
        <taxon>Metazoa</taxon>
        <taxon>Ecdysozoa</taxon>
        <taxon>Arthropoda</taxon>
        <taxon>Myriapoda</taxon>
        <taxon>Chilopoda</taxon>
        <taxon>Pleurostigmophora</taxon>
        <taxon>Geophilomorpha</taxon>
        <taxon>Linotaeniidae</taxon>
        <taxon>Strigamia</taxon>
    </lineage>
</organism>
<dbReference type="Pfam" id="PF00754">
    <property type="entry name" value="F5_F8_type_C"/>
    <property type="match status" value="1"/>
</dbReference>
<dbReference type="CDD" id="cd00041">
    <property type="entry name" value="CUB"/>
    <property type="match status" value="1"/>
</dbReference>
<keyword evidence="9" id="KW-1015">Disulfide bond</keyword>
<dbReference type="GO" id="GO:0038023">
    <property type="term" value="F:signaling receptor activity"/>
    <property type="evidence" value="ECO:0007669"/>
    <property type="project" value="TreeGrafter"/>
</dbReference>
<dbReference type="eggNOG" id="KOG2649">
    <property type="taxonomic scope" value="Eukaryota"/>
</dbReference>
<dbReference type="InterPro" id="IPR000859">
    <property type="entry name" value="CUB_dom"/>
</dbReference>
<dbReference type="SUPFAM" id="SSF49854">
    <property type="entry name" value="Spermadhesin, CUB domain"/>
    <property type="match status" value="1"/>
</dbReference>
<dbReference type="GO" id="GO:0012505">
    <property type="term" value="C:endomembrane system"/>
    <property type="evidence" value="ECO:0007669"/>
    <property type="project" value="UniProtKB-SubCell"/>
</dbReference>
<dbReference type="HOGENOM" id="CLU_1021498_0_0_1"/>
<dbReference type="InterPro" id="IPR008979">
    <property type="entry name" value="Galactose-bd-like_sf"/>
</dbReference>
<dbReference type="EMBL" id="JH431829">
    <property type="status" value="NOT_ANNOTATED_CDS"/>
    <property type="molecule type" value="Genomic_DNA"/>
</dbReference>
<dbReference type="PhylomeDB" id="T1JKL9"/>
<comment type="caution">
    <text evidence="10">Lacks conserved residue(s) required for the propagation of feature annotation.</text>
</comment>
<accession>T1JKL9</accession>
<evidence type="ECO:0000313" key="13">
    <source>
        <dbReference type="EnsemblMetazoa" id="SMAR014399-PA"/>
    </source>
</evidence>
<dbReference type="AlphaFoldDB" id="T1JKL9"/>
<keyword evidence="4" id="KW-0964">Secreted</keyword>
<feature type="domain" description="F5/8 type C" evidence="12">
    <location>
        <begin position="1"/>
        <end position="149"/>
    </location>
</feature>
<comment type="subcellular location">
    <subcellularLocation>
        <location evidence="1">Endomembrane system</location>
        <topology evidence="1">Peripheral membrane protein</topology>
    </subcellularLocation>
    <subcellularLocation>
        <location evidence="2">Membrane</location>
        <topology evidence="2">Single-pass type I membrane protein</topology>
    </subcellularLocation>
    <subcellularLocation>
        <location evidence="3">Secreted</location>
    </subcellularLocation>
</comment>
<evidence type="ECO:0000256" key="5">
    <source>
        <dbReference type="ARBA" id="ARBA00022692"/>
    </source>
</evidence>
<dbReference type="GO" id="GO:0007155">
    <property type="term" value="P:cell adhesion"/>
    <property type="evidence" value="ECO:0007669"/>
    <property type="project" value="UniProtKB-KW"/>
</dbReference>
<feature type="domain" description="CUB" evidence="11">
    <location>
        <begin position="155"/>
        <end position="273"/>
    </location>
</feature>
<dbReference type="GO" id="GO:0005886">
    <property type="term" value="C:plasma membrane"/>
    <property type="evidence" value="ECO:0007669"/>
    <property type="project" value="TreeGrafter"/>
</dbReference>
<dbReference type="InterPro" id="IPR050633">
    <property type="entry name" value="Neuropilin_MCO_CoagFactor"/>
</dbReference>
<evidence type="ECO:0000256" key="10">
    <source>
        <dbReference type="PROSITE-ProRule" id="PRU00059"/>
    </source>
</evidence>
<name>T1JKL9_STRMM</name>
<evidence type="ECO:0000256" key="1">
    <source>
        <dbReference type="ARBA" id="ARBA00004184"/>
    </source>
</evidence>
<evidence type="ECO:0000313" key="14">
    <source>
        <dbReference type="Proteomes" id="UP000014500"/>
    </source>
</evidence>
<dbReference type="SUPFAM" id="SSF49785">
    <property type="entry name" value="Galactose-binding domain-like"/>
    <property type="match status" value="1"/>
</dbReference>
<dbReference type="Gene3D" id="2.60.120.290">
    <property type="entry name" value="Spermadhesin, CUB domain"/>
    <property type="match status" value="1"/>
</dbReference>
<dbReference type="Gene3D" id="2.60.120.260">
    <property type="entry name" value="Galactose-binding domain-like"/>
    <property type="match status" value="1"/>
</dbReference>
<keyword evidence="8" id="KW-0472">Membrane</keyword>
<dbReference type="OMA" id="CESTDVY"/>
<dbReference type="GO" id="GO:0005576">
    <property type="term" value="C:extracellular region"/>
    <property type="evidence" value="ECO:0007669"/>
    <property type="project" value="UniProtKB-SubCell"/>
</dbReference>
<dbReference type="Proteomes" id="UP000014500">
    <property type="component" value="Unassembled WGS sequence"/>
</dbReference>
<evidence type="ECO:0000256" key="3">
    <source>
        <dbReference type="ARBA" id="ARBA00004613"/>
    </source>
</evidence>
<proteinExistence type="predicted"/>
<dbReference type="PANTHER" id="PTHR46806:SF5">
    <property type="entry name" value="F5_8 TYPE C DOMAIN-CONTAINING PROTEIN"/>
    <property type="match status" value="1"/>
</dbReference>
<evidence type="ECO:0000256" key="6">
    <source>
        <dbReference type="ARBA" id="ARBA00022889"/>
    </source>
</evidence>
<dbReference type="SMART" id="SM00042">
    <property type="entry name" value="CUB"/>
    <property type="match status" value="1"/>
</dbReference>
<evidence type="ECO:0000256" key="9">
    <source>
        <dbReference type="ARBA" id="ARBA00023157"/>
    </source>
</evidence>
<reference evidence="14" key="1">
    <citation type="submission" date="2011-05" db="EMBL/GenBank/DDBJ databases">
        <authorList>
            <person name="Richards S.R."/>
            <person name="Qu J."/>
            <person name="Jiang H."/>
            <person name="Jhangiani S.N."/>
            <person name="Agravi P."/>
            <person name="Goodspeed R."/>
            <person name="Gross S."/>
            <person name="Mandapat C."/>
            <person name="Jackson L."/>
            <person name="Mathew T."/>
            <person name="Pu L."/>
            <person name="Thornton R."/>
            <person name="Saada N."/>
            <person name="Wilczek-Boney K.B."/>
            <person name="Lee S."/>
            <person name="Kovar C."/>
            <person name="Wu Y."/>
            <person name="Scherer S.E."/>
            <person name="Worley K.C."/>
            <person name="Muzny D.M."/>
            <person name="Gibbs R."/>
        </authorList>
    </citation>
    <scope>NUCLEOTIDE SEQUENCE</scope>
    <source>
        <strain evidence="14">Brora</strain>
    </source>
</reference>
<evidence type="ECO:0000259" key="11">
    <source>
        <dbReference type="PROSITE" id="PS01180"/>
    </source>
</evidence>